<feature type="non-terminal residue" evidence="1">
    <location>
        <position position="86"/>
    </location>
</feature>
<gene>
    <name evidence="1" type="ORF">POCULU_LOCUS10811</name>
</gene>
<dbReference type="Proteomes" id="UP000789572">
    <property type="component" value="Unassembled WGS sequence"/>
</dbReference>
<protein>
    <submittedName>
        <fullName evidence="1">4121_t:CDS:1</fullName>
    </submittedName>
</protein>
<dbReference type="EMBL" id="CAJVPJ010006359">
    <property type="protein sequence ID" value="CAG8668114.1"/>
    <property type="molecule type" value="Genomic_DNA"/>
</dbReference>
<keyword evidence="2" id="KW-1185">Reference proteome</keyword>
<comment type="caution">
    <text evidence="1">The sequence shown here is derived from an EMBL/GenBank/DDBJ whole genome shotgun (WGS) entry which is preliminary data.</text>
</comment>
<organism evidence="1 2">
    <name type="scientific">Paraglomus occultum</name>
    <dbReference type="NCBI Taxonomy" id="144539"/>
    <lineage>
        <taxon>Eukaryota</taxon>
        <taxon>Fungi</taxon>
        <taxon>Fungi incertae sedis</taxon>
        <taxon>Mucoromycota</taxon>
        <taxon>Glomeromycotina</taxon>
        <taxon>Glomeromycetes</taxon>
        <taxon>Paraglomerales</taxon>
        <taxon>Paraglomeraceae</taxon>
        <taxon>Paraglomus</taxon>
    </lineage>
</organism>
<accession>A0A9N9E8D7</accession>
<evidence type="ECO:0000313" key="1">
    <source>
        <dbReference type="EMBL" id="CAG8668114.1"/>
    </source>
</evidence>
<dbReference type="AlphaFoldDB" id="A0A9N9E8D7"/>
<evidence type="ECO:0000313" key="2">
    <source>
        <dbReference type="Proteomes" id="UP000789572"/>
    </source>
</evidence>
<reference evidence="1" key="1">
    <citation type="submission" date="2021-06" db="EMBL/GenBank/DDBJ databases">
        <authorList>
            <person name="Kallberg Y."/>
            <person name="Tangrot J."/>
            <person name="Rosling A."/>
        </authorList>
    </citation>
    <scope>NUCLEOTIDE SEQUENCE</scope>
    <source>
        <strain evidence="1">IA702</strain>
    </source>
</reference>
<sequence length="86" mass="10339">RGRQVPSSEYKKEEGVDGIWKRRERRNADGDETFGNLPRRWTRLSYAKTSKFGTELWRRHVLTKYMELPPKQEMRKAVAYSHYSSF</sequence>
<feature type="non-terminal residue" evidence="1">
    <location>
        <position position="1"/>
    </location>
</feature>
<name>A0A9N9E8D7_9GLOM</name>
<proteinExistence type="predicted"/>